<dbReference type="Gene3D" id="1.10.287.1490">
    <property type="match status" value="1"/>
</dbReference>
<reference evidence="5 6" key="1">
    <citation type="submission" date="2018-04" db="EMBL/GenBank/DDBJ databases">
        <title>Genomic Encyclopedia of Archaeal and Bacterial Type Strains, Phase II (KMG-II): from individual species to whole genera.</title>
        <authorList>
            <person name="Goeker M."/>
        </authorList>
    </citation>
    <scope>NUCLEOTIDE SEQUENCE [LARGE SCALE GENOMIC DNA]</scope>
    <source>
        <strain evidence="5 6">DSM 29329</strain>
    </source>
</reference>
<accession>A0A2T6AWG8</accession>
<feature type="compositionally biased region" description="Low complexity" evidence="3">
    <location>
        <begin position="45"/>
        <end position="61"/>
    </location>
</feature>
<evidence type="ECO:0000256" key="3">
    <source>
        <dbReference type="SAM" id="MobiDB-lite"/>
    </source>
</evidence>
<gene>
    <name evidence="5" type="ORF">C8N44_110115</name>
</gene>
<protein>
    <submittedName>
        <fullName evidence="5">RND family efflux transporter MFP subunit</fullName>
    </submittedName>
</protein>
<dbReference type="Proteomes" id="UP000244069">
    <property type="component" value="Unassembled WGS sequence"/>
</dbReference>
<dbReference type="Gene3D" id="1.20.5.340">
    <property type="match status" value="1"/>
</dbReference>
<dbReference type="Gene3D" id="2.40.30.170">
    <property type="match status" value="1"/>
</dbReference>
<proteinExistence type="inferred from homology"/>
<dbReference type="Pfam" id="PF25954">
    <property type="entry name" value="Beta-barrel_RND_2"/>
    <property type="match status" value="1"/>
</dbReference>
<name>A0A2T6AWG8_9RHOB</name>
<dbReference type="GO" id="GO:1990281">
    <property type="term" value="C:efflux pump complex"/>
    <property type="evidence" value="ECO:0007669"/>
    <property type="project" value="TreeGrafter"/>
</dbReference>
<comment type="similarity">
    <text evidence="1">Belongs to the membrane fusion protein (MFP) (TC 8.A.1) family.</text>
</comment>
<feature type="coiled-coil region" evidence="2">
    <location>
        <begin position="134"/>
        <end position="374"/>
    </location>
</feature>
<dbReference type="SUPFAM" id="SSF57997">
    <property type="entry name" value="Tropomyosin"/>
    <property type="match status" value="1"/>
</dbReference>
<sequence length="619" mass="64666">MRIMPILTALLVTLVLYGLVMERDRMMSFAVSMRPAVMTGDETETAAPAASPEAPTSDTPPEIFEGMRVMAMRSTAISVNDPVVIRGETQALREVTLKAETSGKVISEPLRRGTRVAEGDVLCRIDPGTREVALAEAQAALAEARARLPEARAMQAEAQAQLPAIEAGITEAVAAVPAAEAALAEARAGVPAAKARLDEAEARLPEAEARLAEARARVPAAEARLEEARARVPEAESRLAEAEARVPEAQARVAEAEARLEEAEINLNAAERLNENGFSARTQLASARAALESARAQIQTARAQAKGAEAGIQAARSTVQGARAGIRSAESDLESARAGVRAAQSEVQNARAGIETARSQIEGANAAVQSALSQIEGARAGGITATAQRESAAAAVESAKAGEEGALSAIQAAQAAVASAEKDIERLTIHAPFSGLLETDTAELGTLLQTQAGDACATVIQLRPIKIVGYLPETDVARVALGARAGARLIDERNVSGEVTFVSRNADPVTRTFLVELTVPNEDLSIRAGQTAEIAIEAEGATAHLLPQSALTLDDDGRLGVRTVGEGDRVAFNPVRLLRDARDGVYVTGLPEEVSVITVGQEFVTEGVKVAPTYGELGQ</sequence>
<keyword evidence="6" id="KW-1185">Reference proteome</keyword>
<dbReference type="OrthoDB" id="9806939at2"/>
<dbReference type="PANTHER" id="PTHR30469:SF29">
    <property type="entry name" value="BLR2860 PROTEIN"/>
    <property type="match status" value="1"/>
</dbReference>
<evidence type="ECO:0000313" key="6">
    <source>
        <dbReference type="Proteomes" id="UP000244069"/>
    </source>
</evidence>
<dbReference type="AlphaFoldDB" id="A0A2T6AWG8"/>
<keyword evidence="2" id="KW-0175">Coiled coil</keyword>
<dbReference type="InterPro" id="IPR058792">
    <property type="entry name" value="Beta-barrel_RND_2"/>
</dbReference>
<organism evidence="5 6">
    <name type="scientific">Allosediminivita pacifica</name>
    <dbReference type="NCBI Taxonomy" id="1267769"/>
    <lineage>
        <taxon>Bacteria</taxon>
        <taxon>Pseudomonadati</taxon>
        <taxon>Pseudomonadota</taxon>
        <taxon>Alphaproteobacteria</taxon>
        <taxon>Rhodobacterales</taxon>
        <taxon>Paracoccaceae</taxon>
        <taxon>Allosediminivita</taxon>
    </lineage>
</organism>
<dbReference type="SUPFAM" id="SSF111369">
    <property type="entry name" value="HlyD-like secretion proteins"/>
    <property type="match status" value="1"/>
</dbReference>
<dbReference type="RefSeq" id="WP_158274031.1">
    <property type="nucleotide sequence ID" value="NZ_BMEZ01000012.1"/>
</dbReference>
<dbReference type="GO" id="GO:0015562">
    <property type="term" value="F:efflux transmembrane transporter activity"/>
    <property type="evidence" value="ECO:0007669"/>
    <property type="project" value="TreeGrafter"/>
</dbReference>
<dbReference type="EMBL" id="QBKN01000010">
    <property type="protein sequence ID" value="PTX48116.1"/>
    <property type="molecule type" value="Genomic_DNA"/>
</dbReference>
<dbReference type="InterPro" id="IPR006143">
    <property type="entry name" value="RND_pump_MFP"/>
</dbReference>
<feature type="region of interest" description="Disordered" evidence="3">
    <location>
        <begin position="40"/>
        <end position="61"/>
    </location>
</feature>
<comment type="caution">
    <text evidence="5">The sequence shown here is derived from an EMBL/GenBank/DDBJ whole genome shotgun (WGS) entry which is preliminary data.</text>
</comment>
<evidence type="ECO:0000259" key="4">
    <source>
        <dbReference type="Pfam" id="PF25954"/>
    </source>
</evidence>
<evidence type="ECO:0000313" key="5">
    <source>
        <dbReference type="EMBL" id="PTX48116.1"/>
    </source>
</evidence>
<evidence type="ECO:0000256" key="2">
    <source>
        <dbReference type="SAM" id="Coils"/>
    </source>
</evidence>
<feature type="domain" description="CusB-like beta-barrel" evidence="4">
    <location>
        <begin position="471"/>
        <end position="539"/>
    </location>
</feature>
<dbReference type="NCBIfam" id="TIGR01730">
    <property type="entry name" value="RND_mfp"/>
    <property type="match status" value="1"/>
</dbReference>
<dbReference type="Gene3D" id="2.40.50.100">
    <property type="match status" value="1"/>
</dbReference>
<evidence type="ECO:0000256" key="1">
    <source>
        <dbReference type="ARBA" id="ARBA00009477"/>
    </source>
</evidence>
<dbReference type="PANTHER" id="PTHR30469">
    <property type="entry name" value="MULTIDRUG RESISTANCE PROTEIN MDTA"/>
    <property type="match status" value="1"/>
</dbReference>